<evidence type="ECO:0000313" key="7">
    <source>
        <dbReference type="EMBL" id="EHK48084.1"/>
    </source>
</evidence>
<evidence type="ECO:0000256" key="1">
    <source>
        <dbReference type="ARBA" id="ARBA00004141"/>
    </source>
</evidence>
<sequence length="429" mass="47204">MSTQQPPLSETTERTIQTPGSLGLSDAKGDDWETGQLRAPEQRLCSPGYKCPIRERLKHFTWAWFAITISTGVLGLLFHNTPHRFDGLNAIGKVAFIMSITMFVLSTVAISYRFIKTPRGLKTSLLHPTESLFFPAFLLSIAIILANSAIYGIPASGPWLPVALRVCFWIYAALALLSSIIQYTIVFHGAKLQIKSMSPLWIFPIFPTLLTGVLASTIAPSQPPSNRLPILVAGVTYLGLGFSVAFILYALYLYRLTQEGFPAPPMRPGMFIAVGPPGFTATGLIGLSRSIPVNYAYFTRFPAAPQILKVLALWIGIWLWALAFWFFSFSLIALTVGISKGRIRFSMAWWAIVFPNTAFTIATCLIGEELGSEGIKGVASAMTILIVIGWLVVFASNVRAVILSKLLWPGRDEDFGHYRPDKSGASHRK</sequence>
<comment type="subcellular location">
    <subcellularLocation>
        <location evidence="1">Membrane</location>
        <topology evidence="1">Multi-pass membrane protein</topology>
    </subcellularLocation>
</comment>
<dbReference type="OMA" id="FTFAWYT"/>
<feature type="transmembrane region" description="Helical" evidence="6">
    <location>
        <begin position="348"/>
        <end position="368"/>
    </location>
</feature>
<dbReference type="eggNOG" id="ENOG502QV03">
    <property type="taxonomic scope" value="Eukaryota"/>
</dbReference>
<dbReference type="STRING" id="452589.G9NMF4"/>
<feature type="transmembrane region" description="Helical" evidence="6">
    <location>
        <begin position="230"/>
        <end position="251"/>
    </location>
</feature>
<dbReference type="GO" id="GO:0016020">
    <property type="term" value="C:membrane"/>
    <property type="evidence" value="ECO:0007669"/>
    <property type="project" value="UniProtKB-SubCell"/>
</dbReference>
<reference evidence="7 8" key="1">
    <citation type="journal article" date="2011" name="Genome Biol.">
        <title>Comparative genome sequence analysis underscores mycoparasitism as the ancestral life style of Trichoderma.</title>
        <authorList>
            <person name="Kubicek C.P."/>
            <person name="Herrera-Estrella A."/>
            <person name="Seidl-Seiboth V."/>
            <person name="Martinez D.A."/>
            <person name="Druzhinina I.S."/>
            <person name="Thon M."/>
            <person name="Zeilinger S."/>
            <person name="Casas-Flores S."/>
            <person name="Horwitz B.A."/>
            <person name="Mukherjee P.K."/>
            <person name="Mukherjee M."/>
            <person name="Kredics L."/>
            <person name="Alcaraz L.D."/>
            <person name="Aerts A."/>
            <person name="Antal Z."/>
            <person name="Atanasova L."/>
            <person name="Cervantes-Badillo M.G."/>
            <person name="Challacombe J."/>
            <person name="Chertkov O."/>
            <person name="McCluskey K."/>
            <person name="Coulpier F."/>
            <person name="Deshpande N."/>
            <person name="von Doehren H."/>
            <person name="Ebbole D.J."/>
            <person name="Esquivel-Naranjo E.U."/>
            <person name="Fekete E."/>
            <person name="Flipphi M."/>
            <person name="Glaser F."/>
            <person name="Gomez-Rodriguez E.Y."/>
            <person name="Gruber S."/>
            <person name="Han C."/>
            <person name="Henrissat B."/>
            <person name="Hermosa R."/>
            <person name="Hernandez-Onate M."/>
            <person name="Karaffa L."/>
            <person name="Kosti I."/>
            <person name="Le Crom S."/>
            <person name="Lindquist E."/>
            <person name="Lucas S."/>
            <person name="Luebeck M."/>
            <person name="Luebeck P.S."/>
            <person name="Margeot A."/>
            <person name="Metz B."/>
            <person name="Misra M."/>
            <person name="Nevalainen H."/>
            <person name="Omann M."/>
            <person name="Packer N."/>
            <person name="Perrone G."/>
            <person name="Uresti-Rivera E.E."/>
            <person name="Salamov A."/>
            <person name="Schmoll M."/>
            <person name="Seiboth B."/>
            <person name="Shapiro H."/>
            <person name="Sukno S."/>
            <person name="Tamayo-Ramos J.A."/>
            <person name="Tisch D."/>
            <person name="Wiest A."/>
            <person name="Wilkinson H.H."/>
            <person name="Zhang M."/>
            <person name="Coutinho P.M."/>
            <person name="Kenerley C.M."/>
            <person name="Monte E."/>
            <person name="Baker S.E."/>
            <person name="Grigoriev I.V."/>
        </authorList>
    </citation>
    <scope>NUCLEOTIDE SEQUENCE [LARGE SCALE GENOMIC DNA]</scope>
    <source>
        <strain evidence="8">ATCC 20476 / IMI 206040</strain>
    </source>
</reference>
<dbReference type="RefSeq" id="XP_013946061.1">
    <property type="nucleotide sequence ID" value="XM_014090586.1"/>
</dbReference>
<accession>G9NMF4</accession>
<evidence type="ECO:0000256" key="5">
    <source>
        <dbReference type="SAM" id="MobiDB-lite"/>
    </source>
</evidence>
<dbReference type="InterPro" id="IPR038665">
    <property type="entry name" value="Voltage-dep_anion_channel_sf"/>
</dbReference>
<feature type="transmembrane region" description="Helical" evidence="6">
    <location>
        <begin position="90"/>
        <end position="112"/>
    </location>
</feature>
<dbReference type="Proteomes" id="UP000005426">
    <property type="component" value="Unassembled WGS sequence"/>
</dbReference>
<feature type="transmembrane region" description="Helical" evidence="6">
    <location>
        <begin position="200"/>
        <end position="218"/>
    </location>
</feature>
<evidence type="ECO:0000256" key="4">
    <source>
        <dbReference type="ARBA" id="ARBA00023136"/>
    </source>
</evidence>
<feature type="transmembrane region" description="Helical" evidence="6">
    <location>
        <begin position="132"/>
        <end position="153"/>
    </location>
</feature>
<dbReference type="PANTHER" id="PTHR31162">
    <property type="entry name" value="MALIC ACID TRANSPORT PROTEIN-RELATED"/>
    <property type="match status" value="1"/>
</dbReference>
<name>G9NMF4_HYPAI</name>
<feature type="compositionally biased region" description="Polar residues" evidence="5">
    <location>
        <begin position="1"/>
        <end position="20"/>
    </location>
</feature>
<evidence type="ECO:0000256" key="6">
    <source>
        <dbReference type="SAM" id="Phobius"/>
    </source>
</evidence>
<gene>
    <name evidence="7" type="ORF">TRIATDRAFT_46929</name>
</gene>
<evidence type="ECO:0008006" key="9">
    <source>
        <dbReference type="Google" id="ProtNLM"/>
    </source>
</evidence>
<dbReference type="Pfam" id="PF03595">
    <property type="entry name" value="SLAC1"/>
    <property type="match status" value="1"/>
</dbReference>
<feature type="transmembrane region" description="Helical" evidence="6">
    <location>
        <begin position="374"/>
        <end position="395"/>
    </location>
</feature>
<dbReference type="InterPro" id="IPR030185">
    <property type="entry name" value="Mae1"/>
</dbReference>
<keyword evidence="8" id="KW-1185">Reference proteome</keyword>
<feature type="transmembrane region" description="Helical" evidence="6">
    <location>
        <begin position="311"/>
        <end position="336"/>
    </location>
</feature>
<dbReference type="AlphaFoldDB" id="G9NMF4"/>
<organism evidence="7 8">
    <name type="scientific">Hypocrea atroviridis (strain ATCC 20476 / IMI 206040)</name>
    <name type="common">Trichoderma atroviride</name>
    <dbReference type="NCBI Taxonomy" id="452589"/>
    <lineage>
        <taxon>Eukaryota</taxon>
        <taxon>Fungi</taxon>
        <taxon>Dikarya</taxon>
        <taxon>Ascomycota</taxon>
        <taxon>Pezizomycotina</taxon>
        <taxon>Sordariomycetes</taxon>
        <taxon>Hypocreomycetidae</taxon>
        <taxon>Hypocreales</taxon>
        <taxon>Hypocreaceae</taxon>
        <taxon>Trichoderma</taxon>
    </lineage>
</organism>
<keyword evidence="2 6" id="KW-0812">Transmembrane</keyword>
<dbReference type="PANTHER" id="PTHR31162:SF0">
    <property type="entry name" value="MALIC ACID TRANSPORT PROTEIN"/>
    <property type="match status" value="1"/>
</dbReference>
<keyword evidence="4 6" id="KW-0472">Membrane</keyword>
<dbReference type="GeneID" id="25784761"/>
<feature type="region of interest" description="Disordered" evidence="5">
    <location>
        <begin position="1"/>
        <end position="29"/>
    </location>
</feature>
<feature type="transmembrane region" description="Helical" evidence="6">
    <location>
        <begin position="60"/>
        <end position="78"/>
    </location>
</feature>
<dbReference type="CDD" id="cd09317">
    <property type="entry name" value="TDT_Mae1_like"/>
    <property type="match status" value="1"/>
</dbReference>
<dbReference type="OrthoDB" id="2901184at2759"/>
<comment type="caution">
    <text evidence="7">The sequence shown here is derived from an EMBL/GenBank/DDBJ whole genome shotgun (WGS) entry which is preliminary data.</text>
</comment>
<dbReference type="InterPro" id="IPR004695">
    <property type="entry name" value="SLAC1/Mae1/Ssu1/TehA"/>
</dbReference>
<dbReference type="HOGENOM" id="CLU_030057_2_0_1"/>
<feature type="transmembrane region" description="Helical" evidence="6">
    <location>
        <begin position="168"/>
        <end position="188"/>
    </location>
</feature>
<evidence type="ECO:0000313" key="8">
    <source>
        <dbReference type="Proteomes" id="UP000005426"/>
    </source>
</evidence>
<protein>
    <recommendedName>
        <fullName evidence="9">C4-dicarboxylate transporter/malic acid transport protein</fullName>
    </recommendedName>
</protein>
<dbReference type="GO" id="GO:0015140">
    <property type="term" value="F:malate transmembrane transporter activity"/>
    <property type="evidence" value="ECO:0007669"/>
    <property type="project" value="InterPro"/>
</dbReference>
<evidence type="ECO:0000256" key="2">
    <source>
        <dbReference type="ARBA" id="ARBA00022692"/>
    </source>
</evidence>
<proteinExistence type="predicted"/>
<keyword evidence="3 6" id="KW-1133">Transmembrane helix</keyword>
<feature type="transmembrane region" description="Helical" evidence="6">
    <location>
        <begin position="271"/>
        <end position="291"/>
    </location>
</feature>
<dbReference type="EMBL" id="ABDG02000019">
    <property type="protein sequence ID" value="EHK48084.1"/>
    <property type="molecule type" value="Genomic_DNA"/>
</dbReference>
<dbReference type="KEGG" id="tatv:25784761"/>
<evidence type="ECO:0000256" key="3">
    <source>
        <dbReference type="ARBA" id="ARBA00022989"/>
    </source>
</evidence>
<dbReference type="Gene3D" id="1.50.10.150">
    <property type="entry name" value="Voltage-dependent anion channel"/>
    <property type="match status" value="1"/>
</dbReference>